<feature type="binding site" evidence="16">
    <location>
        <position position="404"/>
    </location>
    <ligand>
        <name>Zn(2+)</name>
        <dbReference type="ChEBI" id="CHEBI:29105"/>
        <note>ligand shared between dimeric partners</note>
    </ligand>
</feature>
<comment type="function">
    <text evidence="16">Endoribonuclease that plays a central role in RNA processing and decay. Required for the maturation of 5S and 16S rRNAs and the majority of tRNAs. Also involved in the degradation of most mRNAs.</text>
</comment>
<dbReference type="Gene3D" id="2.40.50.140">
    <property type="entry name" value="Nucleic acid-binding proteins"/>
    <property type="match status" value="1"/>
</dbReference>
<dbReference type="Proteomes" id="UP000016900">
    <property type="component" value="Chromosome"/>
</dbReference>
<dbReference type="Pfam" id="PF00575">
    <property type="entry name" value="S1"/>
    <property type="match status" value="1"/>
</dbReference>
<dbReference type="GO" id="GO:0006364">
    <property type="term" value="P:rRNA processing"/>
    <property type="evidence" value="ECO:0007669"/>
    <property type="project" value="UniProtKB-UniRule"/>
</dbReference>
<evidence type="ECO:0000313" key="21">
    <source>
        <dbReference type="Proteomes" id="UP000016900"/>
    </source>
</evidence>
<dbReference type="PROSITE" id="PS50126">
    <property type="entry name" value="S1"/>
    <property type="match status" value="1"/>
</dbReference>
<evidence type="ECO:0000256" key="10">
    <source>
        <dbReference type="ARBA" id="ARBA00022759"/>
    </source>
</evidence>
<feature type="region of interest" description="Required for zinc-mediated homotetramerization and catalytic activity" evidence="16">
    <location>
        <begin position="404"/>
        <end position="407"/>
    </location>
</feature>
<evidence type="ECO:0000256" key="4">
    <source>
        <dbReference type="ARBA" id="ARBA00022519"/>
    </source>
</evidence>
<sequence>MKRMLINATQQEELRVALVDGQHLYDLNIEIPGHEQKKANIYKGKVTRIEPSLEAAFIDYGAIRHGFLPLKEIAREYFPSHYAVHGRPNVKDILFENQEIIVQIDKEERANKGAALTTFISLAGSYLVLMPNNPHAGGISRRIEGDERNQLKEVLSVLQLPDGMGLIVRTAGVGKSAESLQLDLSFRLKHWEAIKEAAKCRPAPFLIHQESNIIVRAFRDYLRQDIGEILIDNPKVLELAHQHIAELGRPDFNSKIKLYSGEIPLFSHYQIESQIESAFQREVRLPSGGSIFIDSTEALTAIDINSARATRGSDIEETALNTNLEATDEIARQLRLRDLGGLIVIDFIDMTSIRHQRVVENRLREAVRQDRARIQMSHISRFGLLEMSRQRLGPSLSESSYHVCTRCNGTGTIRDNESLSLSILRLIEEEALKDNTKEVHAIVPVPVASYLLNEKRDLVNAIEKRQGGIRTVIVPNHDIETPHYSVFRIRKGEETLSPSYHLPKIHETQLTASWEEQYIQQPQRLYSHQSVVNAFVISKLRLRMNIIKKKIFIFKLQITTLLLLLTRLLMILVRGLSHILKMLYKSKKISALIEKNNQIFQFFRKKYMQCFNKNFYKKYHENLLKNCENTQVNKVYNSVLRDNRSYRYQKKFVKNYHNSKDQKTITEKNSYYQKHTGYFITHDQKFIKNQTPVKVIVKDIKHEKKYIQGLIIPLCKYYELMQLQYIFNKNKYTIKLSKSIFYKNILNTIQDKIILYKQEKPSFSLKNKTRYESKNHYNTINLSRRLGRSHRHLRISGHRRRNYYGYYYNQKENHSISTMSLETASALSEIASAKILIHYSINQCLAKTALVKNSSIQEVVNCVNKKYALINSTTALTSTNRIVHKAQLKIKAKKIQSNFANVVLDNKNLILTNLAESNANVIISKVNTQIEIENLFCFIRSPMQEKIAVSKSNAPFQLFDVRMYFNHYACAPTTRVTSPVVWTSEPMRYSICNWVRVPFNFEGRGSAGGHSATHHVTAPISKPESINY</sequence>
<dbReference type="GO" id="GO:0019843">
    <property type="term" value="F:rRNA binding"/>
    <property type="evidence" value="ECO:0007669"/>
    <property type="project" value="UniProtKB-KW"/>
</dbReference>
<feature type="binding site" evidence="16">
    <location>
        <position position="303"/>
    </location>
    <ligand>
        <name>Mg(2+)</name>
        <dbReference type="ChEBI" id="CHEBI:18420"/>
        <note>catalytic</note>
    </ligand>
</feature>
<dbReference type="AlphaFoldDB" id="U3U8J1"/>
<dbReference type="Pfam" id="PF20833">
    <property type="entry name" value="RNase_E_G_Thio"/>
    <property type="match status" value="1"/>
</dbReference>
<keyword evidence="14 16" id="KW-0694">RNA-binding</keyword>
<comment type="subcellular location">
    <subcellularLocation>
        <location evidence="16">Cytoplasm</location>
    </subcellularLocation>
    <subcellularLocation>
        <location evidence="16">Cell inner membrane</location>
        <topology evidence="16">Peripheral membrane protein</topology>
        <orientation evidence="16">Cytoplasmic side</orientation>
    </subcellularLocation>
</comment>
<keyword evidence="6 16" id="KW-0819">tRNA processing</keyword>
<dbReference type="KEGG" id="hhs:HHS_06940"/>
<dbReference type="PATRIC" id="fig|1235990.3.peg.690"/>
<evidence type="ECO:0000256" key="8">
    <source>
        <dbReference type="ARBA" id="ARBA00022723"/>
    </source>
</evidence>
<comment type="similarity">
    <text evidence="16">Belongs to the RNase E/G family. RNase E subfamily.</text>
</comment>
<proteinExistence type="inferred from homology"/>
<evidence type="ECO:0000256" key="7">
    <source>
        <dbReference type="ARBA" id="ARBA00022722"/>
    </source>
</evidence>
<keyword evidence="15 16" id="KW-0472">Membrane</keyword>
<dbReference type="InterPro" id="IPR048583">
    <property type="entry name" value="RNase_E_G_thioredoxin-like"/>
</dbReference>
<dbReference type="NCBIfam" id="TIGR00757">
    <property type="entry name" value="RNaseEG"/>
    <property type="match status" value="1"/>
</dbReference>
<dbReference type="OrthoDB" id="9804278at2"/>
<keyword evidence="4 16" id="KW-0997">Cell inner membrane</keyword>
<keyword evidence="18" id="KW-0812">Transmembrane</keyword>
<reference evidence="20 21" key="1">
    <citation type="submission" date="2012-10" db="EMBL/GenBank/DDBJ databases">
        <title>Genome sequence of the symbiont of the pentatomidae stink bug Halyomorpha halys.</title>
        <authorList>
            <person name="Kobayashi H."/>
            <person name="Fujii-Muramatsu R."/>
            <person name="Takeishi K."/>
            <person name="Noda H."/>
        </authorList>
    </citation>
    <scope>NUCLEOTIDE SEQUENCE [LARGE SCALE GENOMIC DNA]</scope>
</reference>
<evidence type="ECO:0000256" key="5">
    <source>
        <dbReference type="ARBA" id="ARBA00022552"/>
    </source>
</evidence>
<dbReference type="GO" id="GO:0008270">
    <property type="term" value="F:zinc ion binding"/>
    <property type="evidence" value="ECO:0007669"/>
    <property type="project" value="UniProtKB-UniRule"/>
</dbReference>
<organism evidence="20 21">
    <name type="scientific">Candidatus Pantoea carbekii</name>
    <dbReference type="NCBI Taxonomy" id="1235990"/>
    <lineage>
        <taxon>Bacteria</taxon>
        <taxon>Pseudomonadati</taxon>
        <taxon>Pseudomonadota</taxon>
        <taxon>Gammaproteobacteria</taxon>
        <taxon>Enterobacterales</taxon>
        <taxon>Erwiniaceae</taxon>
        <taxon>Pantoea</taxon>
    </lineage>
</organism>
<keyword evidence="21" id="KW-1185">Reference proteome</keyword>
<evidence type="ECO:0000256" key="14">
    <source>
        <dbReference type="ARBA" id="ARBA00022884"/>
    </source>
</evidence>
<keyword evidence="16" id="KW-0820">tRNA-binding</keyword>
<feature type="binding site" evidence="16">
    <location>
        <position position="407"/>
    </location>
    <ligand>
        <name>Zn(2+)</name>
        <dbReference type="ChEBI" id="CHEBI:29105"/>
        <note>ligand shared between dimeric partners</note>
    </ligand>
</feature>
<keyword evidence="2 16" id="KW-1003">Cell membrane</keyword>
<evidence type="ECO:0000256" key="16">
    <source>
        <dbReference type="HAMAP-Rule" id="MF_00970"/>
    </source>
</evidence>
<dbReference type="Gene3D" id="3.40.1260.20">
    <property type="entry name" value="Ribonuclease E, catalytic domain"/>
    <property type="match status" value="1"/>
</dbReference>
<dbReference type="PANTHER" id="PTHR30001:SF1">
    <property type="entry name" value="RIBONUCLEASE E_G-LIKE PROTEIN, CHLOROPLASTIC"/>
    <property type="match status" value="1"/>
</dbReference>
<evidence type="ECO:0000256" key="9">
    <source>
        <dbReference type="ARBA" id="ARBA00022730"/>
    </source>
</evidence>
<dbReference type="InterPro" id="IPR028878">
    <property type="entry name" value="RNase_E"/>
</dbReference>
<dbReference type="NCBIfam" id="NF008074">
    <property type="entry name" value="PRK10811.1"/>
    <property type="match status" value="1"/>
</dbReference>
<feature type="binding site" evidence="16">
    <location>
        <position position="346"/>
    </location>
    <ligand>
        <name>Mg(2+)</name>
        <dbReference type="ChEBI" id="CHEBI:18420"/>
        <note>catalytic</note>
    </ligand>
</feature>
<dbReference type="FunFam" id="2.40.50.140:FF:000040">
    <property type="entry name" value="Ribonuclease E"/>
    <property type="match status" value="1"/>
</dbReference>
<feature type="region of interest" description="Disordered" evidence="17">
    <location>
        <begin position="1009"/>
        <end position="1028"/>
    </location>
</feature>
<comment type="cofactor">
    <cofactor evidence="16">
        <name>Mg(2+)</name>
        <dbReference type="ChEBI" id="CHEBI:18420"/>
    </cofactor>
    <text evidence="16">Binds 1 Mg(2+) ion per subunit.</text>
</comment>
<evidence type="ECO:0000256" key="13">
    <source>
        <dbReference type="ARBA" id="ARBA00022842"/>
    </source>
</evidence>
<dbReference type="GO" id="GO:0005737">
    <property type="term" value="C:cytoplasm"/>
    <property type="evidence" value="ECO:0007669"/>
    <property type="project" value="UniProtKB-SubCell"/>
</dbReference>
<dbReference type="InterPro" id="IPR012340">
    <property type="entry name" value="NA-bd_OB-fold"/>
</dbReference>
<dbReference type="InterPro" id="IPR019307">
    <property type="entry name" value="RNA-bd_AU-1/RNase_E/G"/>
</dbReference>
<comment type="catalytic activity">
    <reaction evidence="16">
        <text>Endonucleolytic cleavage of single-stranded RNA in A- and U-rich regions.</text>
        <dbReference type="EC" id="3.1.26.12"/>
    </reaction>
</comment>
<comment type="similarity">
    <text evidence="1">Belongs to the RNase E/G family. RNase G subfamily.</text>
</comment>
<dbReference type="GO" id="GO:0000287">
    <property type="term" value="F:magnesium ion binding"/>
    <property type="evidence" value="ECO:0007669"/>
    <property type="project" value="UniProtKB-UniRule"/>
</dbReference>
<dbReference type="InterPro" id="IPR021968">
    <property type="entry name" value="PNPase_C"/>
</dbReference>
<dbReference type="CDD" id="cd04453">
    <property type="entry name" value="S1_RNase_E"/>
    <property type="match status" value="1"/>
</dbReference>
<evidence type="ECO:0000313" key="20">
    <source>
        <dbReference type="EMBL" id="BAO00664.1"/>
    </source>
</evidence>
<dbReference type="GO" id="GO:0009898">
    <property type="term" value="C:cytoplasmic side of plasma membrane"/>
    <property type="evidence" value="ECO:0007669"/>
    <property type="project" value="UniProtKB-UniRule"/>
</dbReference>
<dbReference type="STRING" id="1235990.BMSBPS_0324"/>
<keyword evidence="18" id="KW-1133">Transmembrane helix</keyword>
<comment type="cofactor">
    <cofactor evidence="16">
        <name>Zn(2+)</name>
        <dbReference type="ChEBI" id="CHEBI:29105"/>
    </cofactor>
    <text evidence="16">Binds 2 Zn(2+) ions per homotetramer.</text>
</comment>
<keyword evidence="8 16" id="KW-0479">Metal-binding</keyword>
<keyword evidence="12 16" id="KW-0862">Zinc</keyword>
<dbReference type="GO" id="GO:0008033">
    <property type="term" value="P:tRNA processing"/>
    <property type="evidence" value="ECO:0007669"/>
    <property type="project" value="UniProtKB-UniRule"/>
</dbReference>
<accession>U3U8J1</accession>
<evidence type="ECO:0000256" key="15">
    <source>
        <dbReference type="ARBA" id="ARBA00023136"/>
    </source>
</evidence>
<evidence type="ECO:0000256" key="12">
    <source>
        <dbReference type="ARBA" id="ARBA00022833"/>
    </source>
</evidence>
<keyword evidence="9 16" id="KW-0699">rRNA-binding</keyword>
<evidence type="ECO:0000256" key="2">
    <source>
        <dbReference type="ARBA" id="ARBA00022475"/>
    </source>
</evidence>
<evidence type="ECO:0000256" key="11">
    <source>
        <dbReference type="ARBA" id="ARBA00022801"/>
    </source>
</evidence>
<evidence type="ECO:0000256" key="1">
    <source>
        <dbReference type="ARBA" id="ARBA00005663"/>
    </source>
</evidence>
<evidence type="ECO:0000256" key="6">
    <source>
        <dbReference type="ARBA" id="ARBA00022694"/>
    </source>
</evidence>
<keyword evidence="3 16" id="KW-0963">Cytoplasm</keyword>
<evidence type="ECO:0000256" key="17">
    <source>
        <dbReference type="SAM" id="MobiDB-lite"/>
    </source>
</evidence>
<dbReference type="InterPro" id="IPR004659">
    <property type="entry name" value="RNase_E/G"/>
</dbReference>
<keyword evidence="10 16" id="KW-0255">Endonuclease</keyword>
<feature type="domain" description="S1 motif" evidence="19">
    <location>
        <begin position="39"/>
        <end position="119"/>
    </location>
</feature>
<dbReference type="SMART" id="SM00316">
    <property type="entry name" value="S1"/>
    <property type="match status" value="1"/>
</dbReference>
<name>U3U8J1_9GAMM</name>
<dbReference type="PANTHER" id="PTHR30001">
    <property type="entry name" value="RIBONUCLEASE"/>
    <property type="match status" value="1"/>
</dbReference>
<keyword evidence="7 16" id="KW-0540">Nuclease</keyword>
<keyword evidence="13 16" id="KW-0460">Magnesium</keyword>
<evidence type="ECO:0000256" key="18">
    <source>
        <dbReference type="SAM" id="Phobius"/>
    </source>
</evidence>
<dbReference type="EMBL" id="AP012554">
    <property type="protein sequence ID" value="BAO00664.1"/>
    <property type="molecule type" value="Genomic_DNA"/>
</dbReference>
<dbReference type="GO" id="GO:0006402">
    <property type="term" value="P:mRNA catabolic process"/>
    <property type="evidence" value="ECO:0007669"/>
    <property type="project" value="UniProtKB-UniRule"/>
</dbReference>
<dbReference type="HAMAP" id="MF_00970">
    <property type="entry name" value="RNase_E"/>
    <property type="match status" value="1"/>
</dbReference>
<dbReference type="FunFam" id="3.40.1260.20:FF:000002">
    <property type="entry name" value="Ribonuclease E"/>
    <property type="match status" value="1"/>
</dbReference>
<dbReference type="SUPFAM" id="SSF50249">
    <property type="entry name" value="Nucleic acid-binding proteins"/>
    <property type="match status" value="1"/>
</dbReference>
<dbReference type="GO" id="GO:0008995">
    <property type="term" value="F:ribonuclease E activity"/>
    <property type="evidence" value="ECO:0007669"/>
    <property type="project" value="UniProtKB-EC"/>
</dbReference>
<dbReference type="Pfam" id="PF10150">
    <property type="entry name" value="RNase_E_G"/>
    <property type="match status" value="1"/>
</dbReference>
<evidence type="ECO:0000259" key="19">
    <source>
        <dbReference type="PROSITE" id="PS50126"/>
    </source>
</evidence>
<dbReference type="Pfam" id="PF12111">
    <property type="entry name" value="PNPase_C"/>
    <property type="match status" value="1"/>
</dbReference>
<dbReference type="EC" id="3.1.26.12" evidence="16"/>
<dbReference type="InterPro" id="IPR003029">
    <property type="entry name" value="S1_domain"/>
</dbReference>
<gene>
    <name evidence="16" type="primary">rne</name>
    <name evidence="20" type="ORF">HHS_06940</name>
</gene>
<evidence type="ECO:0000256" key="3">
    <source>
        <dbReference type="ARBA" id="ARBA00022490"/>
    </source>
</evidence>
<comment type="subunit">
    <text evidence="16">Component of the RNA degradosome, which is a multiprotein complex involved in RNA processing and mRNA degradation. Within the RNA degradosome, RNase E assembles into a homotetramer formed by a dimer of dimers.</text>
</comment>
<feature type="transmembrane region" description="Helical" evidence="18">
    <location>
        <begin position="551"/>
        <end position="573"/>
    </location>
</feature>
<keyword evidence="11 16" id="KW-0378">Hydrolase</keyword>
<protein>
    <recommendedName>
        <fullName evidence="16">Ribonuclease E</fullName>
        <shortName evidence="16">RNase E</shortName>
        <ecNumber evidence="16">3.1.26.12</ecNumber>
    </recommendedName>
</protein>
<keyword evidence="5 16" id="KW-0698">rRNA processing</keyword>
<dbReference type="eggNOG" id="COG1530">
    <property type="taxonomic scope" value="Bacteria"/>
</dbReference>
<dbReference type="GO" id="GO:0000049">
    <property type="term" value="F:tRNA binding"/>
    <property type="evidence" value="ECO:0007669"/>
    <property type="project" value="UniProtKB-KW"/>
</dbReference>